<protein>
    <recommendedName>
        <fullName evidence="4">FAD/NAD(P)-binding domain-containing protein</fullName>
    </recommendedName>
</protein>
<dbReference type="SUPFAM" id="SSF51905">
    <property type="entry name" value="FAD/NAD(P)-binding domain"/>
    <property type="match status" value="1"/>
</dbReference>
<sequence length="458" mass="49995">MTLYEALMPANVILHESTSAPHKAKMSPIERHLASKGSLLKTWVTLRTIKGLVQRCWPVSCYVPEKSRISFTMVFIKATLASAFVSLLACASAVEVPKTDYDVIVVGGGPAGLSALSGVSRVRRTALLIDSQEYRNAPTREMHDVIGNDGTPPATFRGLARQQIEKYPTAHFTNETVESIVPLGQGEFSAFTVTDSKGKNYTARKIVLGTGVRDVLPATPGLREGWGHGIFWCPWCDGYEHRDQPFGMIGDITDMLSNVLETHTLYSDIIAFVNGSQTADGEAKATAKVEDWKEQLAAWNTTIDNRTISSIERLEDGGDNRGENGDQQFDKFRLHFTTGEPVDRNAIIVNVPTVQTSTLPAKMNLTIVGDKINVTSGMRASETGVFAVGDANSDGSTNVPHAMFSGKKAAVYLHVELSREESKSKVSKRTGLSHRELEKEAIRAIGTNLEGAWKKAQK</sequence>
<dbReference type="AlphaFoldDB" id="A0A101ME93"/>
<comment type="caution">
    <text evidence="5">The sequence shown here is derived from an EMBL/GenBank/DDBJ whole genome shotgun (WGS) entry which is preliminary data.</text>
</comment>
<dbReference type="STRING" id="48697.A0A101ME93"/>
<dbReference type="GO" id="GO:0097237">
    <property type="term" value="P:cellular response to toxic substance"/>
    <property type="evidence" value="ECO:0007669"/>
    <property type="project" value="UniProtKB-ARBA"/>
</dbReference>
<dbReference type="Gene3D" id="3.50.50.60">
    <property type="entry name" value="FAD/NAD(P)-binding domain"/>
    <property type="match status" value="2"/>
</dbReference>
<keyword evidence="6" id="KW-1185">Reference proteome</keyword>
<comment type="similarity">
    <text evidence="1">Belongs to the class-II pyridine nucleotide-disulfide oxidoreductase family.</text>
</comment>
<evidence type="ECO:0000313" key="6">
    <source>
        <dbReference type="Proteomes" id="UP000055045"/>
    </source>
</evidence>
<dbReference type="PANTHER" id="PTHR48105">
    <property type="entry name" value="THIOREDOXIN REDUCTASE 1-RELATED-RELATED"/>
    <property type="match status" value="1"/>
</dbReference>
<feature type="domain" description="FAD/NAD(P)-binding" evidence="4">
    <location>
        <begin position="101"/>
        <end position="245"/>
    </location>
</feature>
<evidence type="ECO:0000256" key="1">
    <source>
        <dbReference type="ARBA" id="ARBA00009333"/>
    </source>
</evidence>
<gene>
    <name evidence="5" type="ORF">ACN42_g8198</name>
</gene>
<evidence type="ECO:0000259" key="4">
    <source>
        <dbReference type="Pfam" id="PF07992"/>
    </source>
</evidence>
<keyword evidence="3" id="KW-0560">Oxidoreductase</keyword>
<dbReference type="InterPro" id="IPR036188">
    <property type="entry name" value="FAD/NAD-bd_sf"/>
</dbReference>
<organism evidence="5 6">
    <name type="scientific">Penicillium freii</name>
    <dbReference type="NCBI Taxonomy" id="48697"/>
    <lineage>
        <taxon>Eukaryota</taxon>
        <taxon>Fungi</taxon>
        <taxon>Dikarya</taxon>
        <taxon>Ascomycota</taxon>
        <taxon>Pezizomycotina</taxon>
        <taxon>Eurotiomycetes</taxon>
        <taxon>Eurotiomycetidae</taxon>
        <taxon>Eurotiales</taxon>
        <taxon>Aspergillaceae</taxon>
        <taxon>Penicillium</taxon>
    </lineage>
</organism>
<dbReference type="InterPro" id="IPR023753">
    <property type="entry name" value="FAD/NAD-binding_dom"/>
</dbReference>
<dbReference type="PRINTS" id="PR00469">
    <property type="entry name" value="PNDRDTASEII"/>
</dbReference>
<proteinExistence type="inferred from homology"/>
<reference evidence="5 6" key="1">
    <citation type="submission" date="2015-10" db="EMBL/GenBank/DDBJ databases">
        <title>Genome sequencing of Penicillium freii.</title>
        <authorList>
            <person name="Nguyen H.D."/>
            <person name="Visagie C.M."/>
            <person name="Seifert K.A."/>
        </authorList>
    </citation>
    <scope>NUCLEOTIDE SEQUENCE [LARGE SCALE GENOMIC DNA]</scope>
    <source>
        <strain evidence="5 6">DAOM 242723</strain>
    </source>
</reference>
<dbReference type="InterPro" id="IPR050097">
    <property type="entry name" value="Ferredoxin-NADP_redctase_2"/>
</dbReference>
<name>A0A101ME93_PENFR</name>
<dbReference type="Pfam" id="PF07992">
    <property type="entry name" value="Pyr_redox_2"/>
    <property type="match status" value="1"/>
</dbReference>
<keyword evidence="2" id="KW-0285">Flavoprotein</keyword>
<evidence type="ECO:0000256" key="3">
    <source>
        <dbReference type="ARBA" id="ARBA00023002"/>
    </source>
</evidence>
<dbReference type="EMBL" id="LLXE01000251">
    <property type="protein sequence ID" value="KUM58964.1"/>
    <property type="molecule type" value="Genomic_DNA"/>
</dbReference>
<dbReference type="GO" id="GO:0016491">
    <property type="term" value="F:oxidoreductase activity"/>
    <property type="evidence" value="ECO:0007669"/>
    <property type="project" value="UniProtKB-KW"/>
</dbReference>
<dbReference type="PRINTS" id="PR00368">
    <property type="entry name" value="FADPNR"/>
</dbReference>
<dbReference type="Proteomes" id="UP000055045">
    <property type="component" value="Unassembled WGS sequence"/>
</dbReference>
<evidence type="ECO:0000313" key="5">
    <source>
        <dbReference type="EMBL" id="KUM58964.1"/>
    </source>
</evidence>
<accession>A0A101ME93</accession>
<evidence type="ECO:0000256" key="2">
    <source>
        <dbReference type="ARBA" id="ARBA00022630"/>
    </source>
</evidence>